<feature type="transmembrane region" description="Helical" evidence="6">
    <location>
        <begin position="257"/>
        <end position="277"/>
    </location>
</feature>
<dbReference type="RefSeq" id="WP_260572868.1">
    <property type="nucleotide sequence ID" value="NZ_CP104205.1"/>
</dbReference>
<dbReference type="InterPro" id="IPR001734">
    <property type="entry name" value="Na/solute_symporter"/>
</dbReference>
<protein>
    <submittedName>
        <fullName evidence="7">Sodium:solute symporter</fullName>
    </submittedName>
</protein>
<feature type="transmembrane region" description="Helical" evidence="6">
    <location>
        <begin position="338"/>
        <end position="356"/>
    </location>
</feature>
<feature type="transmembrane region" description="Helical" evidence="6">
    <location>
        <begin position="71"/>
        <end position="93"/>
    </location>
</feature>
<dbReference type="PROSITE" id="PS50283">
    <property type="entry name" value="NA_SOLUT_SYMP_3"/>
    <property type="match status" value="1"/>
</dbReference>
<comment type="subcellular location">
    <subcellularLocation>
        <location evidence="1">Membrane</location>
        <topology evidence="1">Multi-pass membrane protein</topology>
    </subcellularLocation>
</comment>
<feature type="transmembrane region" description="Helical" evidence="6">
    <location>
        <begin position="6"/>
        <end position="25"/>
    </location>
</feature>
<evidence type="ECO:0000313" key="8">
    <source>
        <dbReference type="Proteomes" id="UP001059209"/>
    </source>
</evidence>
<evidence type="ECO:0000256" key="1">
    <source>
        <dbReference type="ARBA" id="ARBA00004141"/>
    </source>
</evidence>
<comment type="similarity">
    <text evidence="2">Belongs to the sodium:solute symporter (SSF) (TC 2.A.21) family.</text>
</comment>
<feature type="transmembrane region" description="Helical" evidence="6">
    <location>
        <begin position="426"/>
        <end position="444"/>
    </location>
</feature>
<name>A0ABY5Y7L4_9FLAO</name>
<dbReference type="Gene3D" id="1.20.1730.10">
    <property type="entry name" value="Sodium/glucose cotransporter"/>
    <property type="match status" value="1"/>
</dbReference>
<feature type="transmembrane region" description="Helical" evidence="6">
    <location>
        <begin position="362"/>
        <end position="381"/>
    </location>
</feature>
<reference evidence="7" key="1">
    <citation type="submission" date="2022-09" db="EMBL/GenBank/DDBJ databases">
        <title>Maribacter litopenaei sp. nov., isolated from the intestinal tract of the Pacific White Shrimp, Litopenaeus vannamei.</title>
        <authorList>
            <person name="Kim S.Y."/>
            <person name="Hwang C.Y."/>
        </authorList>
    </citation>
    <scope>NUCLEOTIDE SEQUENCE</scope>
    <source>
        <strain evidence="7">HL-LV01</strain>
    </source>
</reference>
<sequence>MTDVLNWQWGLIIVSSLILFIISPYAKNTGQFFNAEKRSKSPNTLVLMGSLVISWIFAKSITNAANLGLEYGIVGGIAYAAYYISFAVAGIVIYRMRVYGSYKSVHHFLTSKFGKMAVLVFSILIAIRLFNEVRSNTMVIGSYFGEIGSSTYYWSILIFTLLTLAYVIKGGMSSSIFTDVVQMGLFTILLIVILYTVYGPETGFTIEETLSSGIWSFETGLNLLFAALIQSFSYPFHDPVLTDRGFISSPKITLKSFLWASFFGTLCIALFGIIGVYAQSQGIVGQAAVEVGKTFGIVTLLIINFIMITSAASTLDSTFSSFSKLIAVDLKLGKTLSVGRWSMIFIAVLGTIPVFLDAEILSATTISGTMVIGLTPIFIFWKGKAPKISFHLSVGCGLLFGLLLVFQSFPQQFIFTNGKYADLLWINVRGILCCTLLYFMPTWIKK</sequence>
<keyword evidence="4 6" id="KW-1133">Transmembrane helix</keyword>
<gene>
    <name evidence="7" type="ORF">NYZ99_20310</name>
</gene>
<evidence type="ECO:0000256" key="2">
    <source>
        <dbReference type="ARBA" id="ARBA00006434"/>
    </source>
</evidence>
<dbReference type="EMBL" id="CP104205">
    <property type="protein sequence ID" value="UWX55016.1"/>
    <property type="molecule type" value="Genomic_DNA"/>
</dbReference>
<feature type="transmembrane region" description="Helical" evidence="6">
    <location>
        <begin position="180"/>
        <end position="199"/>
    </location>
</feature>
<dbReference type="Proteomes" id="UP001059209">
    <property type="component" value="Chromosome"/>
</dbReference>
<feature type="transmembrane region" description="Helical" evidence="6">
    <location>
        <begin position="388"/>
        <end position="406"/>
    </location>
</feature>
<evidence type="ECO:0000256" key="4">
    <source>
        <dbReference type="ARBA" id="ARBA00022989"/>
    </source>
</evidence>
<evidence type="ECO:0000256" key="3">
    <source>
        <dbReference type="ARBA" id="ARBA00022692"/>
    </source>
</evidence>
<feature type="transmembrane region" description="Helical" evidence="6">
    <location>
        <begin position="151"/>
        <end position="168"/>
    </location>
</feature>
<feature type="transmembrane region" description="Helical" evidence="6">
    <location>
        <begin position="297"/>
        <end position="317"/>
    </location>
</feature>
<keyword evidence="5 6" id="KW-0472">Membrane</keyword>
<proteinExistence type="inferred from homology"/>
<keyword evidence="3 6" id="KW-0812">Transmembrane</keyword>
<feature type="transmembrane region" description="Helical" evidence="6">
    <location>
        <begin position="113"/>
        <end position="131"/>
    </location>
</feature>
<feature type="transmembrane region" description="Helical" evidence="6">
    <location>
        <begin position="45"/>
        <end position="65"/>
    </location>
</feature>
<evidence type="ECO:0000256" key="6">
    <source>
        <dbReference type="SAM" id="Phobius"/>
    </source>
</evidence>
<evidence type="ECO:0000256" key="5">
    <source>
        <dbReference type="ARBA" id="ARBA00023136"/>
    </source>
</evidence>
<dbReference type="InterPro" id="IPR038377">
    <property type="entry name" value="Na/Glc_symporter_sf"/>
</dbReference>
<keyword evidence="8" id="KW-1185">Reference proteome</keyword>
<evidence type="ECO:0000313" key="7">
    <source>
        <dbReference type="EMBL" id="UWX55016.1"/>
    </source>
</evidence>
<organism evidence="7 8">
    <name type="scientific">Maribacter litopenaei</name>
    <dbReference type="NCBI Taxonomy" id="2976127"/>
    <lineage>
        <taxon>Bacteria</taxon>
        <taxon>Pseudomonadati</taxon>
        <taxon>Bacteroidota</taxon>
        <taxon>Flavobacteriia</taxon>
        <taxon>Flavobacteriales</taxon>
        <taxon>Flavobacteriaceae</taxon>
        <taxon>Maribacter</taxon>
    </lineage>
</organism>
<feature type="transmembrane region" description="Helical" evidence="6">
    <location>
        <begin position="219"/>
        <end position="236"/>
    </location>
</feature>
<accession>A0ABY5Y7L4</accession>